<evidence type="ECO:0000256" key="1">
    <source>
        <dbReference type="SAM" id="SignalP"/>
    </source>
</evidence>
<sequence>MKKNTLFILVLFLLLSSYAKSQIIPPYDKIGKEMLFVDTLNARNQTDIKIEELKRQLASATTTKTTTAYYNLAICYAAKNDAQNVCYYLNRCLKSGRGLMLFIMTDTDFEPFRSDDCWKKITQSVDSIYLSMYPKVTDKQLAVKLFHIYLNDQQGRGMGLKKKDKKFFHDEEDLVEVEKIISQYGWPTYTMVGPASANGAFLVLQHASLQVQEKYLNMLAEAVAKNEASKEWFALMTDRISVDKYGYQIYGTQVYKEKDKTTGKYGAYKYAPIKDEAKVDSLRATLGLIPLKQYLNYFDINYPENSK</sequence>
<accession>A0ABW5YBS8</accession>
<protein>
    <submittedName>
        <fullName evidence="2">DUF6624 domain-containing protein</fullName>
    </submittedName>
</protein>
<gene>
    <name evidence="2" type="ORF">ACFS5N_09830</name>
</gene>
<keyword evidence="1" id="KW-0732">Signal</keyword>
<reference evidence="3" key="1">
    <citation type="journal article" date="2019" name="Int. J. Syst. Evol. Microbiol.">
        <title>The Global Catalogue of Microorganisms (GCM) 10K type strain sequencing project: providing services to taxonomists for standard genome sequencing and annotation.</title>
        <authorList>
            <consortium name="The Broad Institute Genomics Platform"/>
            <consortium name="The Broad Institute Genome Sequencing Center for Infectious Disease"/>
            <person name="Wu L."/>
            <person name="Ma J."/>
        </authorList>
    </citation>
    <scope>NUCLEOTIDE SEQUENCE [LARGE SCALE GENOMIC DNA]</scope>
    <source>
        <strain evidence="3">KCTC 22437</strain>
    </source>
</reference>
<proteinExistence type="predicted"/>
<dbReference type="EMBL" id="JBHUPD010000002">
    <property type="protein sequence ID" value="MFD2872768.1"/>
    <property type="molecule type" value="Genomic_DNA"/>
</dbReference>
<dbReference type="Proteomes" id="UP001597557">
    <property type="component" value="Unassembled WGS sequence"/>
</dbReference>
<evidence type="ECO:0000313" key="3">
    <source>
        <dbReference type="Proteomes" id="UP001597557"/>
    </source>
</evidence>
<dbReference type="RefSeq" id="WP_377184820.1">
    <property type="nucleotide sequence ID" value="NZ_JBHUPD010000002.1"/>
</dbReference>
<feature type="signal peptide" evidence="1">
    <location>
        <begin position="1"/>
        <end position="21"/>
    </location>
</feature>
<name>A0ABW5YBS8_9SPHI</name>
<evidence type="ECO:0000313" key="2">
    <source>
        <dbReference type="EMBL" id="MFD2872768.1"/>
    </source>
</evidence>
<dbReference type="InterPro" id="IPR046732">
    <property type="entry name" value="DUF6624"/>
</dbReference>
<dbReference type="NCBIfam" id="NF047558">
    <property type="entry name" value="TPR_END_plus"/>
    <property type="match status" value="1"/>
</dbReference>
<keyword evidence="3" id="KW-1185">Reference proteome</keyword>
<comment type="caution">
    <text evidence="2">The sequence shown here is derived from an EMBL/GenBank/DDBJ whole genome shotgun (WGS) entry which is preliminary data.</text>
</comment>
<organism evidence="2 3">
    <name type="scientific">Mucilaginibacter ximonensis</name>
    <dbReference type="NCBI Taxonomy" id="538021"/>
    <lineage>
        <taxon>Bacteria</taxon>
        <taxon>Pseudomonadati</taxon>
        <taxon>Bacteroidota</taxon>
        <taxon>Sphingobacteriia</taxon>
        <taxon>Sphingobacteriales</taxon>
        <taxon>Sphingobacteriaceae</taxon>
        <taxon>Mucilaginibacter</taxon>
    </lineage>
</organism>
<dbReference type="Pfam" id="PF20329">
    <property type="entry name" value="DUF6624"/>
    <property type="match status" value="1"/>
</dbReference>
<feature type="chain" id="PRO_5047109495" evidence="1">
    <location>
        <begin position="22"/>
        <end position="307"/>
    </location>
</feature>